<reference evidence="3 4" key="1">
    <citation type="submission" date="2018-06" db="EMBL/GenBank/DDBJ databases">
        <title>Extensive metabolic versatility and redundancy in microbially diverse, dynamic hydrothermal sediments.</title>
        <authorList>
            <person name="Dombrowski N."/>
            <person name="Teske A."/>
            <person name="Baker B.J."/>
        </authorList>
    </citation>
    <scope>NUCLEOTIDE SEQUENCE [LARGE SCALE GENOMIC DNA]</scope>
    <source>
        <strain evidence="3">B10_G13</strain>
    </source>
</reference>
<name>A0A660SFT5_UNCT6</name>
<accession>A0A660SFT5</accession>
<proteinExistence type="predicted"/>
<feature type="domain" description="Glycosyltransferase subfamily 4-like N-terminal" evidence="2">
    <location>
        <begin position="14"/>
        <end position="200"/>
    </location>
</feature>
<dbReference type="Proteomes" id="UP000271125">
    <property type="component" value="Unassembled WGS sequence"/>
</dbReference>
<dbReference type="GO" id="GO:0016757">
    <property type="term" value="F:glycosyltransferase activity"/>
    <property type="evidence" value="ECO:0007669"/>
    <property type="project" value="InterPro"/>
</dbReference>
<dbReference type="InterPro" id="IPR001296">
    <property type="entry name" value="Glyco_trans_1"/>
</dbReference>
<dbReference type="CDD" id="cd03801">
    <property type="entry name" value="GT4_PimA-like"/>
    <property type="match status" value="1"/>
</dbReference>
<dbReference type="Gene3D" id="3.40.50.2000">
    <property type="entry name" value="Glycogen Phosphorylase B"/>
    <property type="match status" value="2"/>
</dbReference>
<evidence type="ECO:0008006" key="5">
    <source>
        <dbReference type="Google" id="ProtNLM"/>
    </source>
</evidence>
<evidence type="ECO:0000259" key="1">
    <source>
        <dbReference type="Pfam" id="PF00534"/>
    </source>
</evidence>
<evidence type="ECO:0000313" key="3">
    <source>
        <dbReference type="EMBL" id="RKX69547.1"/>
    </source>
</evidence>
<evidence type="ECO:0000259" key="2">
    <source>
        <dbReference type="Pfam" id="PF13439"/>
    </source>
</evidence>
<dbReference type="SUPFAM" id="SSF53756">
    <property type="entry name" value="UDP-Glycosyltransferase/glycogen phosphorylase"/>
    <property type="match status" value="1"/>
</dbReference>
<dbReference type="Pfam" id="PF00534">
    <property type="entry name" value="Glycos_transf_1"/>
    <property type="match status" value="1"/>
</dbReference>
<sequence>MKILHIISEGYPCGGAEKILIKLKDNFEKKGHEIKILSSNLDPEFNHFSDFEFKSINSNNPMKIIFKLFNPYSFTALKKILYEYKPDIVHLHTMEQITPSALFLLRKYPTFMTLHGPETFIKSLVTWGLLPRFFHKKEMRENNLTLIGRFHYFYHTYIQRYIYKLGFKNVDLFITPSNFIKQKAINDANPIKTIHNPIDLLEYSTIENNNTILFVGRLEKVKGVRYLIEAVPLIIKKIPNIQLYIVGDGQEKDSLFELVNDIGLSSNIHFTGWQKSDDLKRYYRKTSVVIIPSIWPENFPTVCLEAMSMGRPVIGTKVGGIPEIIDDKVNGYLVKPKDSGQIAEKVIKLLLDKNLLKFMSKNSRLKSEKYNINNYVAKLEEVYEDIRRKYENK</sequence>
<evidence type="ECO:0000313" key="4">
    <source>
        <dbReference type="Proteomes" id="UP000271125"/>
    </source>
</evidence>
<dbReference type="InterPro" id="IPR028098">
    <property type="entry name" value="Glyco_trans_4-like_N"/>
</dbReference>
<dbReference type="PANTHER" id="PTHR45947">
    <property type="entry name" value="SULFOQUINOVOSYL TRANSFERASE SQD2"/>
    <property type="match status" value="1"/>
</dbReference>
<dbReference type="InterPro" id="IPR050194">
    <property type="entry name" value="Glycosyltransferase_grp1"/>
</dbReference>
<gene>
    <name evidence="3" type="ORF">DRP43_04275</name>
</gene>
<comment type="caution">
    <text evidence="3">The sequence shown here is derived from an EMBL/GenBank/DDBJ whole genome shotgun (WGS) entry which is preliminary data.</text>
</comment>
<organism evidence="3 4">
    <name type="scientific">candidate division TA06 bacterium</name>
    <dbReference type="NCBI Taxonomy" id="2250710"/>
    <lineage>
        <taxon>Bacteria</taxon>
        <taxon>Bacteria division TA06</taxon>
    </lineage>
</organism>
<dbReference type="AlphaFoldDB" id="A0A660SFT5"/>
<dbReference type="EMBL" id="QNBD01000184">
    <property type="protein sequence ID" value="RKX69547.1"/>
    <property type="molecule type" value="Genomic_DNA"/>
</dbReference>
<protein>
    <recommendedName>
        <fullName evidence="5">Glycosyltransferase family 1 protein</fullName>
    </recommendedName>
</protein>
<dbReference type="Pfam" id="PF13439">
    <property type="entry name" value="Glyco_transf_4"/>
    <property type="match status" value="1"/>
</dbReference>
<dbReference type="PANTHER" id="PTHR45947:SF3">
    <property type="entry name" value="SULFOQUINOVOSYL TRANSFERASE SQD2"/>
    <property type="match status" value="1"/>
</dbReference>
<feature type="domain" description="Glycosyl transferase family 1" evidence="1">
    <location>
        <begin position="207"/>
        <end position="364"/>
    </location>
</feature>